<dbReference type="InterPro" id="IPR029442">
    <property type="entry name" value="GyrI-like"/>
</dbReference>
<evidence type="ECO:0000256" key="2">
    <source>
        <dbReference type="ARBA" id="ARBA00023015"/>
    </source>
</evidence>
<dbReference type="InterPro" id="IPR009061">
    <property type="entry name" value="DNA-bd_dom_put_sf"/>
</dbReference>
<evidence type="ECO:0000256" key="1">
    <source>
        <dbReference type="ARBA" id="ARBA00022491"/>
    </source>
</evidence>
<evidence type="ECO:0000256" key="5">
    <source>
        <dbReference type="SAM" id="Coils"/>
    </source>
</evidence>
<dbReference type="AlphaFoldDB" id="A0A9D1T729"/>
<proteinExistence type="predicted"/>
<dbReference type="SMART" id="SM00422">
    <property type="entry name" value="HTH_MERR"/>
    <property type="match status" value="1"/>
</dbReference>
<sequence length="270" mass="31610">MATLFTVGEMAKLSNISKQTLIFYDRKGVFSPNYVDSDNGYRYYSADQLELLDNILILKEMGLSLEEIKSFMENRSVELALSLMREQKQKMEQRMERIWKLQKKLDDKIEVLEAFRKDEKRIVFLEKTEPEYLLLESVDGCGDLLQQDLAQKRLLRRAKRENYPYYYQIGAMYSRESMDAGNWHQASFMFLLLEKPVKDPLCMEKPPGLYARGYHTGPYQESGNTCRKVWEAVGKSDYRPGKYALEYCILDSLTSRSSKDYVTEIQIPVV</sequence>
<keyword evidence="2" id="KW-0805">Transcription regulation</keyword>
<dbReference type="Pfam" id="PF13411">
    <property type="entry name" value="MerR_1"/>
    <property type="match status" value="1"/>
</dbReference>
<dbReference type="Proteomes" id="UP000886723">
    <property type="component" value="Unassembled WGS sequence"/>
</dbReference>
<accession>A0A9D1T729</accession>
<dbReference type="CDD" id="cd04782">
    <property type="entry name" value="HTH_BltR"/>
    <property type="match status" value="1"/>
</dbReference>
<evidence type="ECO:0000259" key="6">
    <source>
        <dbReference type="PROSITE" id="PS50937"/>
    </source>
</evidence>
<dbReference type="PROSITE" id="PS50937">
    <property type="entry name" value="HTH_MERR_2"/>
    <property type="match status" value="1"/>
</dbReference>
<keyword evidence="5" id="KW-0175">Coiled coil</keyword>
<evidence type="ECO:0000256" key="4">
    <source>
        <dbReference type="ARBA" id="ARBA00023163"/>
    </source>
</evidence>
<keyword evidence="4" id="KW-0804">Transcription</keyword>
<feature type="domain" description="HTH merR-type" evidence="6">
    <location>
        <begin position="4"/>
        <end position="74"/>
    </location>
</feature>
<dbReference type="GO" id="GO:0003677">
    <property type="term" value="F:DNA binding"/>
    <property type="evidence" value="ECO:0007669"/>
    <property type="project" value="UniProtKB-KW"/>
</dbReference>
<dbReference type="PANTHER" id="PTHR30204:SF69">
    <property type="entry name" value="MERR-FAMILY TRANSCRIPTIONAL REGULATOR"/>
    <property type="match status" value="1"/>
</dbReference>
<dbReference type="SUPFAM" id="SSF55136">
    <property type="entry name" value="Probable bacterial effector-binding domain"/>
    <property type="match status" value="1"/>
</dbReference>
<protein>
    <submittedName>
        <fullName evidence="7">MerR family transcriptional regulator</fullName>
    </submittedName>
</protein>
<feature type="coiled-coil region" evidence="5">
    <location>
        <begin position="74"/>
        <end position="104"/>
    </location>
</feature>
<dbReference type="EMBL" id="DVON01000293">
    <property type="protein sequence ID" value="HIV14275.1"/>
    <property type="molecule type" value="Genomic_DNA"/>
</dbReference>
<reference evidence="7" key="2">
    <citation type="journal article" date="2021" name="PeerJ">
        <title>Extensive microbial diversity within the chicken gut microbiome revealed by metagenomics and culture.</title>
        <authorList>
            <person name="Gilroy R."/>
            <person name="Ravi A."/>
            <person name="Getino M."/>
            <person name="Pursley I."/>
            <person name="Horton D.L."/>
            <person name="Alikhan N.F."/>
            <person name="Baker D."/>
            <person name="Gharbi K."/>
            <person name="Hall N."/>
            <person name="Watson M."/>
            <person name="Adriaenssens E.M."/>
            <person name="Foster-Nyarko E."/>
            <person name="Jarju S."/>
            <person name="Secka A."/>
            <person name="Antonio M."/>
            <person name="Oren A."/>
            <person name="Chaudhuri R.R."/>
            <person name="La Ragione R."/>
            <person name="Hildebrand F."/>
            <person name="Pallen M.J."/>
        </authorList>
    </citation>
    <scope>NUCLEOTIDE SEQUENCE</scope>
    <source>
        <strain evidence="7">ChiBcec2-4451</strain>
    </source>
</reference>
<dbReference type="InterPro" id="IPR011256">
    <property type="entry name" value="Reg_factor_effector_dom_sf"/>
</dbReference>
<dbReference type="SUPFAM" id="SSF46955">
    <property type="entry name" value="Putative DNA-binding domain"/>
    <property type="match status" value="1"/>
</dbReference>
<comment type="caution">
    <text evidence="7">The sequence shown here is derived from an EMBL/GenBank/DDBJ whole genome shotgun (WGS) entry which is preliminary data.</text>
</comment>
<evidence type="ECO:0000313" key="8">
    <source>
        <dbReference type="Proteomes" id="UP000886723"/>
    </source>
</evidence>
<keyword evidence="1" id="KW-0678">Repressor</keyword>
<gene>
    <name evidence="7" type="ORF">IAA63_14225</name>
</gene>
<dbReference type="Gene3D" id="3.20.80.10">
    <property type="entry name" value="Regulatory factor, effector binding domain"/>
    <property type="match status" value="1"/>
</dbReference>
<keyword evidence="3" id="KW-0238">DNA-binding</keyword>
<dbReference type="Pfam" id="PF06445">
    <property type="entry name" value="GyrI-like"/>
    <property type="match status" value="1"/>
</dbReference>
<dbReference type="GO" id="GO:0003700">
    <property type="term" value="F:DNA-binding transcription factor activity"/>
    <property type="evidence" value="ECO:0007669"/>
    <property type="project" value="InterPro"/>
</dbReference>
<organism evidence="7 8">
    <name type="scientific">Candidatus Pullilachnospira stercoravium</name>
    <dbReference type="NCBI Taxonomy" id="2840913"/>
    <lineage>
        <taxon>Bacteria</taxon>
        <taxon>Bacillati</taxon>
        <taxon>Bacillota</taxon>
        <taxon>Clostridia</taxon>
        <taxon>Lachnospirales</taxon>
        <taxon>Lachnospiraceae</taxon>
        <taxon>Lachnospiraceae incertae sedis</taxon>
        <taxon>Candidatus Pullilachnospira</taxon>
    </lineage>
</organism>
<reference evidence="7" key="1">
    <citation type="submission" date="2020-10" db="EMBL/GenBank/DDBJ databases">
        <authorList>
            <person name="Gilroy R."/>
        </authorList>
    </citation>
    <scope>NUCLEOTIDE SEQUENCE</scope>
    <source>
        <strain evidence="7">ChiBcec2-4451</strain>
    </source>
</reference>
<evidence type="ECO:0000256" key="3">
    <source>
        <dbReference type="ARBA" id="ARBA00023125"/>
    </source>
</evidence>
<evidence type="ECO:0000313" key="7">
    <source>
        <dbReference type="EMBL" id="HIV14275.1"/>
    </source>
</evidence>
<name>A0A9D1T729_9FIRM</name>
<dbReference type="InterPro" id="IPR000551">
    <property type="entry name" value="MerR-type_HTH_dom"/>
</dbReference>
<dbReference type="PANTHER" id="PTHR30204">
    <property type="entry name" value="REDOX-CYCLING DRUG-SENSING TRANSCRIPTIONAL ACTIVATOR SOXR"/>
    <property type="match status" value="1"/>
</dbReference>
<dbReference type="InterPro" id="IPR047057">
    <property type="entry name" value="MerR_fam"/>
</dbReference>
<dbReference type="Gene3D" id="1.10.1660.10">
    <property type="match status" value="1"/>
</dbReference>